<reference evidence="1" key="2">
    <citation type="submission" date="2025-08" db="UniProtKB">
        <authorList>
            <consortium name="Ensembl"/>
        </authorList>
    </citation>
    <scope>IDENTIFICATION</scope>
</reference>
<dbReference type="InParanoid" id="H2YTY7"/>
<evidence type="ECO:0000313" key="2">
    <source>
        <dbReference type="Proteomes" id="UP000007875"/>
    </source>
</evidence>
<dbReference type="Proteomes" id="UP000007875">
    <property type="component" value="Unassembled WGS sequence"/>
</dbReference>
<dbReference type="AlphaFoldDB" id="H2YTY7"/>
<accession>H2YTY7</accession>
<dbReference type="Ensembl" id="ENSCSAVT00000008910.1">
    <property type="protein sequence ID" value="ENSCSAVP00000008797.1"/>
    <property type="gene ID" value="ENSCSAVG00000005217.1"/>
</dbReference>
<sequence length="69" mass="7363">MNWVCAFSSRNDPTFLTRLNKGSKSRIKREILRFYSDSAATATGSLDSAACGSLAAPGGWTSSSEGLKM</sequence>
<organism evidence="1 2">
    <name type="scientific">Ciona savignyi</name>
    <name type="common">Pacific transparent sea squirt</name>
    <dbReference type="NCBI Taxonomy" id="51511"/>
    <lineage>
        <taxon>Eukaryota</taxon>
        <taxon>Metazoa</taxon>
        <taxon>Chordata</taxon>
        <taxon>Tunicata</taxon>
        <taxon>Ascidiacea</taxon>
        <taxon>Phlebobranchia</taxon>
        <taxon>Cionidae</taxon>
        <taxon>Ciona</taxon>
    </lineage>
</organism>
<dbReference type="HOGENOM" id="CLU_2775189_0_0_1"/>
<reference evidence="2" key="1">
    <citation type="submission" date="2003-08" db="EMBL/GenBank/DDBJ databases">
        <authorList>
            <person name="Birren B."/>
            <person name="Nusbaum C."/>
            <person name="Abebe A."/>
            <person name="Abouelleil A."/>
            <person name="Adekoya E."/>
            <person name="Ait-zahra M."/>
            <person name="Allen N."/>
            <person name="Allen T."/>
            <person name="An P."/>
            <person name="Anderson M."/>
            <person name="Anderson S."/>
            <person name="Arachchi H."/>
            <person name="Armbruster J."/>
            <person name="Bachantsang P."/>
            <person name="Baldwin J."/>
            <person name="Barry A."/>
            <person name="Bayul T."/>
            <person name="Blitshsteyn B."/>
            <person name="Bloom T."/>
            <person name="Blye J."/>
            <person name="Boguslavskiy L."/>
            <person name="Borowsky M."/>
            <person name="Boukhgalter B."/>
            <person name="Brunache A."/>
            <person name="Butler J."/>
            <person name="Calixte N."/>
            <person name="Calvo S."/>
            <person name="Camarata J."/>
            <person name="Campo K."/>
            <person name="Chang J."/>
            <person name="Cheshatsang Y."/>
            <person name="Citroen M."/>
            <person name="Collymore A."/>
            <person name="Considine T."/>
            <person name="Cook A."/>
            <person name="Cooke P."/>
            <person name="Corum B."/>
            <person name="Cuomo C."/>
            <person name="David R."/>
            <person name="Dawoe T."/>
            <person name="Degray S."/>
            <person name="Dodge S."/>
            <person name="Dooley K."/>
            <person name="Dorje P."/>
            <person name="Dorjee K."/>
            <person name="Dorris L."/>
            <person name="Duffey N."/>
            <person name="Dupes A."/>
            <person name="Elkins T."/>
            <person name="Engels R."/>
            <person name="Erickson J."/>
            <person name="Farina A."/>
            <person name="Faro S."/>
            <person name="Ferreira P."/>
            <person name="Fischer H."/>
            <person name="Fitzgerald M."/>
            <person name="Foley K."/>
            <person name="Gage D."/>
            <person name="Galagan J."/>
            <person name="Gearin G."/>
            <person name="Gnerre S."/>
            <person name="Gnirke A."/>
            <person name="Goyette A."/>
            <person name="Graham J."/>
            <person name="Grandbois E."/>
            <person name="Gyaltsen K."/>
            <person name="Hafez N."/>
            <person name="Hagopian D."/>
            <person name="Hagos B."/>
            <person name="Hall J."/>
            <person name="Hatcher B."/>
            <person name="Heller A."/>
            <person name="Higgins H."/>
            <person name="Honan T."/>
            <person name="Horn A."/>
            <person name="Houde N."/>
            <person name="Hughes L."/>
            <person name="Hulme W."/>
            <person name="Husby E."/>
            <person name="Iliev I."/>
            <person name="Jaffe D."/>
            <person name="Jones C."/>
            <person name="Kamal M."/>
            <person name="Kamat A."/>
            <person name="Kamvysselis M."/>
            <person name="Karlsson E."/>
            <person name="Kells C."/>
            <person name="Kieu A."/>
            <person name="Kisner P."/>
            <person name="Kodira C."/>
            <person name="Kulbokas E."/>
            <person name="Labutti K."/>
            <person name="Lama D."/>
            <person name="Landers T."/>
            <person name="Leger J."/>
            <person name="Levine S."/>
            <person name="Lewis D."/>
            <person name="Lewis T."/>
            <person name="Lindblad-toh K."/>
            <person name="Liu X."/>
            <person name="Lokyitsang T."/>
            <person name="Lokyitsang Y."/>
            <person name="Lucien O."/>
            <person name="Lui A."/>
            <person name="Ma L.J."/>
            <person name="Mabbitt R."/>
            <person name="Macdonald J."/>
            <person name="Maclean C."/>
            <person name="Major J."/>
            <person name="Manning J."/>
            <person name="Marabella R."/>
            <person name="Maru K."/>
            <person name="Matthews C."/>
            <person name="Mauceli E."/>
            <person name="Mccarthy M."/>
            <person name="Mcdonough S."/>
            <person name="Mcghee T."/>
            <person name="Meldrim J."/>
            <person name="Meneus L."/>
            <person name="Mesirov J."/>
            <person name="Mihalev A."/>
            <person name="Mihova T."/>
            <person name="Mikkelsen T."/>
            <person name="Mlenga V."/>
            <person name="Moru K."/>
            <person name="Mozes J."/>
            <person name="Mulrain L."/>
            <person name="Munson G."/>
            <person name="Naylor J."/>
            <person name="Newes C."/>
            <person name="Nguyen C."/>
            <person name="Nguyen N."/>
            <person name="Nguyen T."/>
            <person name="Nicol R."/>
            <person name="Nielsen C."/>
            <person name="Nizzari M."/>
            <person name="Norbu C."/>
            <person name="Norbu N."/>
            <person name="O'donnell P."/>
            <person name="Okoawo O."/>
            <person name="O'leary S."/>
            <person name="Omotosho B."/>
            <person name="O'neill K."/>
            <person name="Osman S."/>
            <person name="Parker S."/>
            <person name="Perrin D."/>
            <person name="Phunkhang P."/>
            <person name="Piqani B."/>
            <person name="Purcell S."/>
            <person name="Rachupka T."/>
            <person name="Ramasamy U."/>
            <person name="Rameau R."/>
            <person name="Ray V."/>
            <person name="Raymond C."/>
            <person name="Retta R."/>
            <person name="Richardson S."/>
            <person name="Rise C."/>
            <person name="Rodriguez J."/>
            <person name="Rogers J."/>
            <person name="Rogov P."/>
            <person name="Rutman M."/>
            <person name="Schupbach R."/>
            <person name="Seaman C."/>
            <person name="Settipalli S."/>
            <person name="Sharpe T."/>
            <person name="Sheridan J."/>
            <person name="Sherpa N."/>
            <person name="Shi J."/>
            <person name="Smirnov S."/>
            <person name="Smith C."/>
            <person name="Sougnez C."/>
            <person name="Spencer B."/>
            <person name="Stalker J."/>
            <person name="Stange-thomann N."/>
            <person name="Stavropoulos S."/>
            <person name="Stetson K."/>
            <person name="Stone C."/>
            <person name="Stone S."/>
            <person name="Stubbs M."/>
            <person name="Talamas J."/>
            <person name="Tchuinga P."/>
            <person name="Tenzing P."/>
            <person name="Tesfaye S."/>
            <person name="Theodore J."/>
            <person name="Thoulutsang Y."/>
            <person name="Topham K."/>
            <person name="Towey S."/>
            <person name="Tsamla T."/>
            <person name="Tsomo N."/>
            <person name="Vallee D."/>
            <person name="Vassiliev H."/>
            <person name="Venkataraman V."/>
            <person name="Vinson J."/>
            <person name="Vo A."/>
            <person name="Wade C."/>
            <person name="Wang S."/>
            <person name="Wangchuk T."/>
            <person name="Wangdi T."/>
            <person name="Whittaker C."/>
            <person name="Wilkinson J."/>
            <person name="Wu Y."/>
            <person name="Wyman D."/>
            <person name="Yadav S."/>
            <person name="Yang S."/>
            <person name="Yang X."/>
            <person name="Yeager S."/>
            <person name="Yee E."/>
            <person name="Young G."/>
            <person name="Zainoun J."/>
            <person name="Zembeck L."/>
            <person name="Zimmer A."/>
            <person name="Zody M."/>
            <person name="Lander E."/>
        </authorList>
    </citation>
    <scope>NUCLEOTIDE SEQUENCE [LARGE SCALE GENOMIC DNA]</scope>
</reference>
<keyword evidence="2" id="KW-1185">Reference proteome</keyword>
<protein>
    <submittedName>
        <fullName evidence="1">Uncharacterized protein</fullName>
    </submittedName>
</protein>
<name>H2YTY7_CIOSA</name>
<evidence type="ECO:0000313" key="1">
    <source>
        <dbReference type="Ensembl" id="ENSCSAVP00000008797.1"/>
    </source>
</evidence>
<reference evidence="1" key="3">
    <citation type="submission" date="2025-09" db="UniProtKB">
        <authorList>
            <consortium name="Ensembl"/>
        </authorList>
    </citation>
    <scope>IDENTIFICATION</scope>
</reference>
<proteinExistence type="predicted"/>